<dbReference type="InterPro" id="IPR037069">
    <property type="entry name" value="AcylCoA_DH/ox_N_sf"/>
</dbReference>
<dbReference type="EMBL" id="BAABAL010000018">
    <property type="protein sequence ID" value="GAA4020772.1"/>
    <property type="molecule type" value="Genomic_DNA"/>
</dbReference>
<gene>
    <name evidence="8" type="ORF">GCM10022247_51070</name>
</gene>
<dbReference type="InterPro" id="IPR036250">
    <property type="entry name" value="AcylCo_DH-like_C"/>
</dbReference>
<name>A0ABP7T492_9PSEU</name>
<dbReference type="SUPFAM" id="SSF47203">
    <property type="entry name" value="Acyl-CoA dehydrogenase C-terminal domain-like"/>
    <property type="match status" value="1"/>
</dbReference>
<keyword evidence="9" id="KW-1185">Reference proteome</keyword>
<evidence type="ECO:0000256" key="4">
    <source>
        <dbReference type="ARBA" id="ARBA00022827"/>
    </source>
</evidence>
<accession>A0ABP7T492</accession>
<evidence type="ECO:0000256" key="2">
    <source>
        <dbReference type="ARBA" id="ARBA00009347"/>
    </source>
</evidence>
<evidence type="ECO:0000259" key="6">
    <source>
        <dbReference type="Pfam" id="PF00441"/>
    </source>
</evidence>
<evidence type="ECO:0000256" key="5">
    <source>
        <dbReference type="ARBA" id="ARBA00023002"/>
    </source>
</evidence>
<keyword evidence="3" id="KW-0285">Flavoprotein</keyword>
<comment type="similarity">
    <text evidence="2">Belongs to the acyl-CoA dehydrogenase family.</text>
</comment>
<evidence type="ECO:0000259" key="7">
    <source>
        <dbReference type="Pfam" id="PF02771"/>
    </source>
</evidence>
<dbReference type="Gene3D" id="1.20.140.10">
    <property type="entry name" value="Butyryl-CoA Dehydrogenase, subunit A, domain 3"/>
    <property type="match status" value="1"/>
</dbReference>
<proteinExistence type="inferred from homology"/>
<keyword evidence="4" id="KW-0274">FAD</keyword>
<evidence type="ECO:0000256" key="3">
    <source>
        <dbReference type="ARBA" id="ARBA00022630"/>
    </source>
</evidence>
<keyword evidence="5" id="KW-0560">Oxidoreductase</keyword>
<dbReference type="InterPro" id="IPR009100">
    <property type="entry name" value="AcylCoA_DH/oxidase_NM_dom_sf"/>
</dbReference>
<feature type="domain" description="Acyl-CoA dehydrogenase/oxidase C-terminal" evidence="6">
    <location>
        <begin position="212"/>
        <end position="354"/>
    </location>
</feature>
<evidence type="ECO:0000256" key="1">
    <source>
        <dbReference type="ARBA" id="ARBA00001974"/>
    </source>
</evidence>
<comment type="cofactor">
    <cofactor evidence="1">
        <name>FAD</name>
        <dbReference type="ChEBI" id="CHEBI:57692"/>
    </cofactor>
</comment>
<protein>
    <submittedName>
        <fullName evidence="8">Acyl-CoA dehydrogenase family protein</fullName>
    </submittedName>
</protein>
<reference evidence="9" key="1">
    <citation type="journal article" date="2019" name="Int. J. Syst. Evol. Microbiol.">
        <title>The Global Catalogue of Microorganisms (GCM) 10K type strain sequencing project: providing services to taxonomists for standard genome sequencing and annotation.</title>
        <authorList>
            <consortium name="The Broad Institute Genomics Platform"/>
            <consortium name="The Broad Institute Genome Sequencing Center for Infectious Disease"/>
            <person name="Wu L."/>
            <person name="Ma J."/>
        </authorList>
    </citation>
    <scope>NUCLEOTIDE SEQUENCE [LARGE SCALE GENOMIC DNA]</scope>
    <source>
        <strain evidence="9">JCM 17342</strain>
    </source>
</reference>
<dbReference type="PANTHER" id="PTHR43884:SF20">
    <property type="entry name" value="ACYL-COA DEHYDROGENASE FADE28"/>
    <property type="match status" value="1"/>
</dbReference>
<dbReference type="Proteomes" id="UP001501747">
    <property type="component" value="Unassembled WGS sequence"/>
</dbReference>
<dbReference type="InterPro" id="IPR009075">
    <property type="entry name" value="AcylCo_DH/oxidase_C"/>
</dbReference>
<dbReference type="Pfam" id="PF00441">
    <property type="entry name" value="Acyl-CoA_dh_1"/>
    <property type="match status" value="1"/>
</dbReference>
<evidence type="ECO:0000313" key="9">
    <source>
        <dbReference type="Proteomes" id="UP001501747"/>
    </source>
</evidence>
<dbReference type="PANTHER" id="PTHR43884">
    <property type="entry name" value="ACYL-COA DEHYDROGENASE"/>
    <property type="match status" value="1"/>
</dbReference>
<dbReference type="Gene3D" id="1.10.540.10">
    <property type="entry name" value="Acyl-CoA dehydrogenase/oxidase, N-terminal domain"/>
    <property type="match status" value="1"/>
</dbReference>
<evidence type="ECO:0000313" key="8">
    <source>
        <dbReference type="EMBL" id="GAA4020772.1"/>
    </source>
</evidence>
<sequence>MNLLYTEIEEDLRASVRAVLTDHCPPSAVLARLESDSSYDASLWELLASLGALGLHVPEEHGGQGASLRETAVVLEELGRFTAPVPFLGSAVLATTALVACESDLVASLASGTTVGALAVPLTTAPGSPFPATVSVEDGLLTGRVTSVVDAGAASLLVVPVEGPALYAVRADSPGVTVTEVVSLDMTRRIADVSLASTPGVVIASGDRATAAVQSALRVGAGLLASEQVGIAEACLEQTVRYVKERHQFGRAIGSFQAIKHRLADLWLELVCARATARHAADVLATGSADADVAVALAQSECSELAVRAAEETVQLHGGIGMTWEHPAHLSLKRAKVGQLALGTPGEHRRTLGRLVHLPMDIPSMGQT</sequence>
<comment type="caution">
    <text evidence="8">The sequence shown here is derived from an EMBL/GenBank/DDBJ whole genome shotgun (WGS) entry which is preliminary data.</text>
</comment>
<dbReference type="InterPro" id="IPR013786">
    <property type="entry name" value="AcylCoA_DH/ox_N"/>
</dbReference>
<dbReference type="RefSeq" id="WP_344879517.1">
    <property type="nucleotide sequence ID" value="NZ_BAABAL010000018.1"/>
</dbReference>
<dbReference type="Pfam" id="PF02771">
    <property type="entry name" value="Acyl-CoA_dh_N"/>
    <property type="match status" value="1"/>
</dbReference>
<feature type="domain" description="Acyl-CoA dehydrogenase/oxidase N-terminal" evidence="7">
    <location>
        <begin position="6"/>
        <end position="90"/>
    </location>
</feature>
<organism evidence="8 9">
    <name type="scientific">Allokutzneria multivorans</name>
    <dbReference type="NCBI Taxonomy" id="1142134"/>
    <lineage>
        <taxon>Bacteria</taxon>
        <taxon>Bacillati</taxon>
        <taxon>Actinomycetota</taxon>
        <taxon>Actinomycetes</taxon>
        <taxon>Pseudonocardiales</taxon>
        <taxon>Pseudonocardiaceae</taxon>
        <taxon>Allokutzneria</taxon>
    </lineage>
</organism>
<dbReference type="SUPFAM" id="SSF56645">
    <property type="entry name" value="Acyl-CoA dehydrogenase NM domain-like"/>
    <property type="match status" value="1"/>
</dbReference>